<gene>
    <name evidence="2" type="ORF">AAFP95_04305</name>
</gene>
<organism evidence="2 3">
    <name type="scientific">Chryseobacterium endophyticum</name>
    <dbReference type="NCBI Taxonomy" id="1854762"/>
    <lineage>
        <taxon>Bacteria</taxon>
        <taxon>Pseudomonadati</taxon>
        <taxon>Bacteroidota</taxon>
        <taxon>Flavobacteriia</taxon>
        <taxon>Flavobacteriales</taxon>
        <taxon>Weeksellaceae</taxon>
        <taxon>Chryseobacterium group</taxon>
        <taxon>Chryseobacterium</taxon>
    </lineage>
</organism>
<dbReference type="Proteomes" id="UP001463665">
    <property type="component" value="Chromosome"/>
</dbReference>
<keyword evidence="3" id="KW-1185">Reference proteome</keyword>
<dbReference type="AlphaFoldDB" id="A0AAU6WUM7"/>
<name>A0AAU6WUM7_9FLAO</name>
<proteinExistence type="predicted"/>
<dbReference type="RefSeq" id="WP_345767769.1">
    <property type="nucleotide sequence ID" value="NZ_CP154834.1"/>
</dbReference>
<evidence type="ECO:0000313" key="3">
    <source>
        <dbReference type="Proteomes" id="UP001463665"/>
    </source>
</evidence>
<reference evidence="2 3" key="1">
    <citation type="submission" date="2024-04" db="EMBL/GenBank/DDBJ databases">
        <title>Genome sequencing and assembly of rice foliar adapted Chryseobacterium endophyticum OsEnb-ALM-A6.</title>
        <authorList>
            <person name="Kumar S."/>
            <person name="Javed M."/>
            <person name="Chouhan V."/>
            <person name="Charishma K."/>
            <person name="Patel A."/>
            <person name="Kumar M."/>
            <person name="Sahu K.P."/>
            <person name="Kumar A."/>
        </authorList>
    </citation>
    <scope>NUCLEOTIDE SEQUENCE [LARGE SCALE GENOMIC DNA]</scope>
    <source>
        <strain evidence="2 3">OsEnb-ALM-A6</strain>
    </source>
</reference>
<accession>A0AAU6WUM7</accession>
<feature type="domain" description="Lantibiotic dehydratase N-terminal" evidence="1">
    <location>
        <begin position="3"/>
        <end position="197"/>
    </location>
</feature>
<protein>
    <submittedName>
        <fullName evidence="2">Lantibiotic dehydratase</fullName>
    </submittedName>
</protein>
<evidence type="ECO:0000313" key="2">
    <source>
        <dbReference type="EMBL" id="XAO76425.1"/>
    </source>
</evidence>
<sequence>MFFQTDLKINTHKNFLDKKILKDIKEGIIFLNKLSILSKNYSETHIDNFIKKFKARYDRQCIPLSKVLDPESGIGYKNNDMSIIIPDNNFIDNLIIPQQSDSKNEINWSNVNGILHYKITQAYKNGDYIIRFNSNDLPAWITETWNDLPDTLSFMTEIVNINGEQKIKLDGAGGASGSDLFGRFCLNDDELFNHTKDIIDIEKKLILIW</sequence>
<dbReference type="EMBL" id="CP154834">
    <property type="protein sequence ID" value="XAO76425.1"/>
    <property type="molecule type" value="Genomic_DNA"/>
</dbReference>
<dbReference type="InterPro" id="IPR006827">
    <property type="entry name" value="Lant_deHydtase_N"/>
</dbReference>
<dbReference type="Pfam" id="PF04738">
    <property type="entry name" value="Lant_dehydr_N"/>
    <property type="match status" value="1"/>
</dbReference>
<evidence type="ECO:0000259" key="1">
    <source>
        <dbReference type="Pfam" id="PF04738"/>
    </source>
</evidence>